<dbReference type="EMBL" id="CP045201">
    <property type="protein sequence ID" value="QOL82701.1"/>
    <property type="molecule type" value="Genomic_DNA"/>
</dbReference>
<keyword evidence="4" id="KW-1185">Reference proteome</keyword>
<dbReference type="AlphaFoldDB" id="A0A7L9WQV2"/>
<proteinExistence type="inferred from homology"/>
<dbReference type="RefSeq" id="WP_193080997.1">
    <property type="nucleotide sequence ID" value="NZ_CP045201.1"/>
</dbReference>
<protein>
    <submittedName>
        <fullName evidence="3">ROK family protein</fullName>
    </submittedName>
</protein>
<accession>A0A7L9WQV2</accession>
<evidence type="ECO:0000313" key="4">
    <source>
        <dbReference type="Proteomes" id="UP000594118"/>
    </source>
</evidence>
<dbReference type="PANTHER" id="PTHR18964:SF149">
    <property type="entry name" value="BIFUNCTIONAL UDP-N-ACETYLGLUCOSAMINE 2-EPIMERASE_N-ACETYLMANNOSAMINE KINASE"/>
    <property type="match status" value="1"/>
</dbReference>
<reference evidence="3 4" key="1">
    <citation type="submission" date="2019-10" db="EMBL/GenBank/DDBJ databases">
        <title>Pseudopuniceibacterium sp. HQ09 islated from Antarctica.</title>
        <authorList>
            <person name="Liao L."/>
            <person name="Su S."/>
            <person name="Chen B."/>
            <person name="Yu Y."/>
        </authorList>
    </citation>
    <scope>NUCLEOTIDE SEQUENCE [LARGE SCALE GENOMIC DNA]</scope>
    <source>
        <strain evidence="3 4">HQ09</strain>
    </source>
</reference>
<dbReference type="Pfam" id="PF12802">
    <property type="entry name" value="MarR_2"/>
    <property type="match status" value="1"/>
</dbReference>
<dbReference type="Gene3D" id="3.30.420.40">
    <property type="match status" value="2"/>
</dbReference>
<dbReference type="InterPro" id="IPR000835">
    <property type="entry name" value="HTH_MarR-typ"/>
</dbReference>
<dbReference type="InterPro" id="IPR036390">
    <property type="entry name" value="WH_DNA-bd_sf"/>
</dbReference>
<name>A0A7L9WQV2_9RHOB</name>
<dbReference type="SUPFAM" id="SSF53067">
    <property type="entry name" value="Actin-like ATPase domain"/>
    <property type="match status" value="1"/>
</dbReference>
<feature type="domain" description="HTH marR-type" evidence="2">
    <location>
        <begin position="24"/>
        <end position="73"/>
    </location>
</feature>
<organism evidence="3 4">
    <name type="scientific">Pseudooceanicola spongiae</name>
    <dbReference type="NCBI Taxonomy" id="2613965"/>
    <lineage>
        <taxon>Bacteria</taxon>
        <taxon>Pseudomonadati</taxon>
        <taxon>Pseudomonadota</taxon>
        <taxon>Alphaproteobacteria</taxon>
        <taxon>Rhodobacterales</taxon>
        <taxon>Paracoccaceae</taxon>
        <taxon>Pseudooceanicola</taxon>
    </lineage>
</organism>
<dbReference type="Gene3D" id="1.10.10.10">
    <property type="entry name" value="Winged helix-like DNA-binding domain superfamily/Winged helix DNA-binding domain"/>
    <property type="match status" value="1"/>
</dbReference>
<gene>
    <name evidence="3" type="ORF">F3W81_18865</name>
</gene>
<dbReference type="Proteomes" id="UP000594118">
    <property type="component" value="Chromosome"/>
</dbReference>
<dbReference type="SUPFAM" id="SSF46785">
    <property type="entry name" value="Winged helix' DNA-binding domain"/>
    <property type="match status" value="1"/>
</dbReference>
<evidence type="ECO:0000313" key="3">
    <source>
        <dbReference type="EMBL" id="QOL82701.1"/>
    </source>
</evidence>
<dbReference type="KEGG" id="pshq:F3W81_18865"/>
<comment type="similarity">
    <text evidence="1">Belongs to the ROK (NagC/XylR) family.</text>
</comment>
<sequence length="390" mass="41131">MTMTAAPGMDATVPLRSYSANERAILNLLRVGGPTPSAELARLTGLSAQSASVITRGLEAEGLVRRGDPVKGRVGKPSTPIGLDPDGAFSVGLRLGRRQSDLVLMDFIGQVRGQITTRHAYPTPARTLEFVAQGLARFAETLTPAQRGRIAGLGVGMPYDLWDWLDLVGAPEAEMLAWKSFDPEAALSARTGLPVYVGNDSSLACYGEHLFGAAAGISDFGYIYLGAFVGGGVMMDNRLYAGPGGNAGAIASIPVPRRDGKVVQLLEVASVYELERRIDLREAGAAKRLLGGAGWDGFEDIRDLWLGEVAEYIAYGTVSLVAILDVPVVVIDGSVPEALRALLVAQVRARIAGMDTRGIVLPEVVAGRLGTTACALGAAYQPIVARYLVE</sequence>
<evidence type="ECO:0000256" key="1">
    <source>
        <dbReference type="ARBA" id="ARBA00006479"/>
    </source>
</evidence>
<dbReference type="PANTHER" id="PTHR18964">
    <property type="entry name" value="ROK (REPRESSOR, ORF, KINASE) FAMILY"/>
    <property type="match status" value="1"/>
</dbReference>
<evidence type="ECO:0000259" key="2">
    <source>
        <dbReference type="Pfam" id="PF12802"/>
    </source>
</evidence>
<dbReference type="InterPro" id="IPR043129">
    <property type="entry name" value="ATPase_NBD"/>
</dbReference>
<dbReference type="InterPro" id="IPR000600">
    <property type="entry name" value="ROK"/>
</dbReference>
<dbReference type="InterPro" id="IPR036388">
    <property type="entry name" value="WH-like_DNA-bd_sf"/>
</dbReference>
<dbReference type="Pfam" id="PF00480">
    <property type="entry name" value="ROK"/>
    <property type="match status" value="1"/>
</dbReference>
<dbReference type="GO" id="GO:0003700">
    <property type="term" value="F:DNA-binding transcription factor activity"/>
    <property type="evidence" value="ECO:0007669"/>
    <property type="project" value="InterPro"/>
</dbReference>